<dbReference type="EMBL" id="CP074694">
    <property type="protein sequence ID" value="QVL34537.1"/>
    <property type="molecule type" value="Genomic_DNA"/>
</dbReference>
<gene>
    <name evidence="1" type="ORF">KIH39_11700</name>
</gene>
<evidence type="ECO:0000313" key="2">
    <source>
        <dbReference type="Proteomes" id="UP000676194"/>
    </source>
</evidence>
<dbReference type="Proteomes" id="UP000676194">
    <property type="component" value="Chromosome"/>
</dbReference>
<dbReference type="KEGG" id="tsph:KIH39_11700"/>
<organism evidence="1 2">
    <name type="scientific">Telmatocola sphagniphila</name>
    <dbReference type="NCBI Taxonomy" id="1123043"/>
    <lineage>
        <taxon>Bacteria</taxon>
        <taxon>Pseudomonadati</taxon>
        <taxon>Planctomycetota</taxon>
        <taxon>Planctomycetia</taxon>
        <taxon>Gemmatales</taxon>
        <taxon>Gemmataceae</taxon>
    </lineage>
</organism>
<proteinExistence type="predicted"/>
<reference evidence="1" key="1">
    <citation type="submission" date="2021-05" db="EMBL/GenBank/DDBJ databases">
        <title>Complete genome sequence of the cellulolytic planctomycete Telmatocola sphagniphila SP2T and characterization of the first cellulase from planctomycetes.</title>
        <authorList>
            <person name="Rakitin A.L."/>
            <person name="Beletsky A.V."/>
            <person name="Naumoff D.G."/>
            <person name="Kulichevskaya I.S."/>
            <person name="Mardanov A.V."/>
            <person name="Ravin N.V."/>
            <person name="Dedysh S.N."/>
        </authorList>
    </citation>
    <scope>NUCLEOTIDE SEQUENCE</scope>
    <source>
        <strain evidence="1">SP2T</strain>
    </source>
</reference>
<sequence>MAHRKTFLKEIISHPEEDVPRLEYAKWLRDNGDPLRAEFIEIQCSAPEAQAFSIGLKLPRDSENLPVVFNNPRNKPVIVGNPPRSSVLFPLAVTFDDWKIFDTDSRLVEDAMSPENMDHFRISRCQWLTYRRGFIEELNLTPAALHDHGFRLFARNPIRYVEIHEGAILDSYGNLNLPSNVPKELRDRIMARLPTEGSLDAVSERYVLDIISQESMRYWTKRRDVDLF</sequence>
<name>A0A8E6EX61_9BACT</name>
<dbReference type="NCBIfam" id="TIGR02996">
    <property type="entry name" value="rpt_mate_G_obs"/>
    <property type="match status" value="1"/>
</dbReference>
<dbReference type="InterPro" id="IPR014338">
    <property type="entry name" value="CHP02996_rpt-companion-dom"/>
</dbReference>
<protein>
    <submittedName>
        <fullName evidence="1">TIGR02996 domain-containing protein</fullName>
    </submittedName>
</protein>
<dbReference type="RefSeq" id="WP_213499622.1">
    <property type="nucleotide sequence ID" value="NZ_CP074694.1"/>
</dbReference>
<keyword evidence="2" id="KW-1185">Reference proteome</keyword>
<dbReference type="AlphaFoldDB" id="A0A8E6EX61"/>
<accession>A0A8E6EX61</accession>
<evidence type="ECO:0000313" key="1">
    <source>
        <dbReference type="EMBL" id="QVL34537.1"/>
    </source>
</evidence>